<feature type="signal peptide" evidence="2">
    <location>
        <begin position="1"/>
        <end position="35"/>
    </location>
</feature>
<evidence type="ECO:0000313" key="3">
    <source>
        <dbReference type="EMBL" id="JAQ04468.1"/>
    </source>
</evidence>
<evidence type="ECO:0000256" key="1">
    <source>
        <dbReference type="SAM" id="MobiDB-lite"/>
    </source>
</evidence>
<feature type="chain" id="PRO_5007527001" description="Secreted protein" evidence="2">
    <location>
        <begin position="36"/>
        <end position="138"/>
    </location>
</feature>
<reference evidence="3" key="1">
    <citation type="journal article" date="2016" name="Gigascience">
        <title>De novo construction of an expanded transcriptome assembly for the western tarnished plant bug, Lygus hesperus.</title>
        <authorList>
            <person name="Tassone E.E."/>
            <person name="Geib S.M."/>
            <person name="Hall B."/>
            <person name="Fabrick J.A."/>
            <person name="Brent C.S."/>
            <person name="Hull J.J."/>
        </authorList>
    </citation>
    <scope>NUCLEOTIDE SEQUENCE</scope>
</reference>
<evidence type="ECO:0008006" key="4">
    <source>
        <dbReference type="Google" id="ProtNLM"/>
    </source>
</evidence>
<dbReference type="EMBL" id="GDHC01014161">
    <property type="protein sequence ID" value="JAQ04468.1"/>
    <property type="molecule type" value="Transcribed_RNA"/>
</dbReference>
<organism evidence="3">
    <name type="scientific">Lygus hesperus</name>
    <name type="common">Western plant bug</name>
    <dbReference type="NCBI Taxonomy" id="30085"/>
    <lineage>
        <taxon>Eukaryota</taxon>
        <taxon>Metazoa</taxon>
        <taxon>Ecdysozoa</taxon>
        <taxon>Arthropoda</taxon>
        <taxon>Hexapoda</taxon>
        <taxon>Insecta</taxon>
        <taxon>Pterygota</taxon>
        <taxon>Neoptera</taxon>
        <taxon>Paraneoptera</taxon>
        <taxon>Hemiptera</taxon>
        <taxon>Heteroptera</taxon>
        <taxon>Panheteroptera</taxon>
        <taxon>Cimicomorpha</taxon>
        <taxon>Miridae</taxon>
        <taxon>Mirini</taxon>
        <taxon>Lygus</taxon>
    </lineage>
</organism>
<protein>
    <recommendedName>
        <fullName evidence="4">Secreted protein</fullName>
    </recommendedName>
</protein>
<gene>
    <name evidence="3" type="ORF">g.40915</name>
</gene>
<feature type="compositionally biased region" description="Basic and acidic residues" evidence="1">
    <location>
        <begin position="63"/>
        <end position="79"/>
    </location>
</feature>
<feature type="region of interest" description="Disordered" evidence="1">
    <location>
        <begin position="119"/>
        <end position="138"/>
    </location>
</feature>
<accession>A0A146L7P4</accession>
<feature type="region of interest" description="Disordered" evidence="1">
    <location>
        <begin position="51"/>
        <end position="79"/>
    </location>
</feature>
<keyword evidence="2" id="KW-0732">Signal</keyword>
<sequence>GETIPFRYQLIDLCSSMRSWSILFLFFGVYHCLEAAHPGEDILPNHIDQTPVRGSHGQGHGQVDGRGHGQGHEQGHEQGDIHKIFRRRAVFVTRLKECPNGLTLTVQGDCVKVKKRNCPRGTVPREDRPGKCRRVRKK</sequence>
<evidence type="ECO:0000256" key="2">
    <source>
        <dbReference type="SAM" id="SignalP"/>
    </source>
</evidence>
<name>A0A146L7P4_LYGHE</name>
<dbReference type="AlphaFoldDB" id="A0A146L7P4"/>
<feature type="non-terminal residue" evidence="3">
    <location>
        <position position="1"/>
    </location>
</feature>
<proteinExistence type="predicted"/>